<dbReference type="PROSITE" id="PS51450">
    <property type="entry name" value="LRR"/>
    <property type="match status" value="4"/>
</dbReference>
<keyword evidence="3" id="KW-1133">Transmembrane helix</keyword>
<dbReference type="Gene3D" id="3.80.10.10">
    <property type="entry name" value="Ribonuclease Inhibitor"/>
    <property type="match status" value="5"/>
</dbReference>
<evidence type="ECO:0000256" key="3">
    <source>
        <dbReference type="SAM" id="Phobius"/>
    </source>
</evidence>
<dbReference type="SMART" id="SM00365">
    <property type="entry name" value="LRR_SD22"/>
    <property type="match status" value="8"/>
</dbReference>
<keyword evidence="2" id="KW-0677">Repeat</keyword>
<dbReference type="AlphaFoldDB" id="A0AA47P0C9"/>
<evidence type="ECO:0000256" key="1">
    <source>
        <dbReference type="ARBA" id="ARBA00022614"/>
    </source>
</evidence>
<keyword evidence="3" id="KW-0812">Transmembrane</keyword>
<dbReference type="PANTHER" id="PTHR46652">
    <property type="entry name" value="LEUCINE-RICH REPEAT AND IQ DOMAIN-CONTAINING PROTEIN 1-RELATED"/>
    <property type="match status" value="1"/>
</dbReference>
<reference evidence="4" key="1">
    <citation type="journal article" date="2023" name="Front. Mar. Sci.">
        <title>A new Merluccius polli reference genome to investigate the effects of global change in West African waters.</title>
        <authorList>
            <person name="Mateo J.L."/>
            <person name="Blanco-Fernandez C."/>
            <person name="Garcia-Vazquez E."/>
            <person name="Machado-Schiaffino G."/>
        </authorList>
    </citation>
    <scope>NUCLEOTIDE SEQUENCE</scope>
    <source>
        <strain evidence="4">C29</strain>
        <tissue evidence="4">Fin</tissue>
    </source>
</reference>
<name>A0AA47P0C9_MERPO</name>
<dbReference type="EMBL" id="JAOPHQ010003419">
    <property type="protein sequence ID" value="KAK0143358.1"/>
    <property type="molecule type" value="Genomic_DNA"/>
</dbReference>
<evidence type="ECO:0000313" key="4">
    <source>
        <dbReference type="EMBL" id="KAK0143358.1"/>
    </source>
</evidence>
<organism evidence="4 5">
    <name type="scientific">Merluccius polli</name>
    <name type="common">Benguela hake</name>
    <name type="synonym">Merluccius cadenati</name>
    <dbReference type="NCBI Taxonomy" id="89951"/>
    <lineage>
        <taxon>Eukaryota</taxon>
        <taxon>Metazoa</taxon>
        <taxon>Chordata</taxon>
        <taxon>Craniata</taxon>
        <taxon>Vertebrata</taxon>
        <taxon>Euteleostomi</taxon>
        <taxon>Actinopterygii</taxon>
        <taxon>Neopterygii</taxon>
        <taxon>Teleostei</taxon>
        <taxon>Neoteleostei</taxon>
        <taxon>Acanthomorphata</taxon>
        <taxon>Zeiogadaria</taxon>
        <taxon>Gadariae</taxon>
        <taxon>Gadiformes</taxon>
        <taxon>Gadoidei</taxon>
        <taxon>Merlucciidae</taxon>
        <taxon>Merluccius</taxon>
    </lineage>
</organism>
<dbReference type="InterPro" id="IPR032675">
    <property type="entry name" value="LRR_dom_sf"/>
</dbReference>
<feature type="transmembrane region" description="Helical" evidence="3">
    <location>
        <begin position="768"/>
        <end position="792"/>
    </location>
</feature>
<sequence length="825" mass="92656">MVVSDVEVCTADNMYMLFFENQALGREGAVPLSNSLTVADKPRMERALRRDPQRFPLPFTQGHVIVSKVFLGRSFPIREGEPVDMSSYPKAYSVYRNVTMELGVKSHRDGPSQWFVFDHELVLPEYIVYFEYVTQGPPASPDLRTATDLPRSVDNTLLLDLLNTAPVLKPRPRMIGLDERTLLEVARANVLSQITVLNLHGNSLSKLKEISRLSALRHLTISFNEPNLEFVDASYNHIASLDGWKGLGKLKQLDLRWNKLTKAREETATLRKHAPALLRLDTRHNPWNRPDSVRRTIVGRLVTLTHLDDIPVTEEEVAAAAQITAGSRINQASLLANSRTDRECPRSLSLMSAAQLLCQLSSPPWPLHATPEPGWTARITALTLDGQRISRLANLDKLIHLRWASFNDNDISKVEGLENCLCLEELSLNHNCITNIDGLSKLHRLVKLSLNGNQLHCLDASALEQLPNLHFLSVENNCISSMHGIQRARALLELYIGYNHIATTRDIFHLKVLTNLIILELHGNPLVDKLENYRIYVVFQLPALKALDGVGVEVTESESAKDVFGGRLSTDMVAEKLGHSNYSDIRDLTMQACSIRTVDLSPTDLFLNLRSVNLENNNLTSFSGLVCLPNIKALCLNHNHIESILPRQKSQAHLTNRQLLYHKVNSSGYGRPWPSKGSRLTNLKALFLQGNDISQVEGLEGLTRLREWSLTRTGSKPWGKNSLVGQSVLLELHLAENRVRDLSNMEPLVQLRRLFLTRNKLQVRPYSVLVFFLISSSGIFCLALSALIQLLWRDEALASTLVSWMRPASSKSALFFPLIVFVCCV</sequence>
<gene>
    <name evidence="4" type="primary">lrrc9_0</name>
    <name evidence="4" type="ORF">N1851_018551</name>
</gene>
<dbReference type="SUPFAM" id="SSF52075">
    <property type="entry name" value="Outer arm dynein light chain 1"/>
    <property type="match status" value="1"/>
</dbReference>
<dbReference type="Proteomes" id="UP001174136">
    <property type="component" value="Unassembled WGS sequence"/>
</dbReference>
<dbReference type="InterPro" id="IPR003591">
    <property type="entry name" value="Leu-rich_rpt_typical-subtyp"/>
</dbReference>
<comment type="caution">
    <text evidence="4">The sequence shown here is derived from an EMBL/GenBank/DDBJ whole genome shotgun (WGS) entry which is preliminary data.</text>
</comment>
<proteinExistence type="predicted"/>
<evidence type="ECO:0000256" key="2">
    <source>
        <dbReference type="ARBA" id="ARBA00022737"/>
    </source>
</evidence>
<protein>
    <submittedName>
        <fullName evidence="4">Leucine-rich repeat-containing protein 9</fullName>
    </submittedName>
</protein>
<keyword evidence="5" id="KW-1185">Reference proteome</keyword>
<accession>A0AA47P0C9</accession>
<dbReference type="InterPro" id="IPR050836">
    <property type="entry name" value="SDS22/Internalin_LRR"/>
</dbReference>
<dbReference type="InterPro" id="IPR001611">
    <property type="entry name" value="Leu-rich_rpt"/>
</dbReference>
<dbReference type="SMART" id="SM00369">
    <property type="entry name" value="LRR_TYP"/>
    <property type="match status" value="7"/>
</dbReference>
<dbReference type="SUPFAM" id="SSF52058">
    <property type="entry name" value="L domain-like"/>
    <property type="match status" value="2"/>
</dbReference>
<keyword evidence="1" id="KW-0433">Leucine-rich repeat</keyword>
<dbReference type="PANTHER" id="PTHR46652:SF3">
    <property type="entry name" value="LEUCINE-RICH REPEAT-CONTAINING PROTEIN 9"/>
    <property type="match status" value="1"/>
</dbReference>
<keyword evidence="3" id="KW-0472">Membrane</keyword>
<evidence type="ECO:0000313" key="5">
    <source>
        <dbReference type="Proteomes" id="UP001174136"/>
    </source>
</evidence>